<proteinExistence type="inferred from homology"/>
<feature type="domain" description="NAD-dependent epimerase/dehydratase" evidence="2">
    <location>
        <begin position="2"/>
        <end position="233"/>
    </location>
</feature>
<dbReference type="EMBL" id="CP001696">
    <property type="protein sequence ID" value="ACV24294.1"/>
    <property type="molecule type" value="Genomic_DNA"/>
</dbReference>
<accession>C7P6W2</accession>
<dbReference type="eggNOG" id="arCOG01369">
    <property type="taxonomic scope" value="Archaea"/>
</dbReference>
<dbReference type="HOGENOM" id="CLU_007383_1_7_2"/>
<dbReference type="GeneID" id="8365141"/>
<evidence type="ECO:0000313" key="3">
    <source>
        <dbReference type="EMBL" id="ACV24294.1"/>
    </source>
</evidence>
<sequence>MMLVTGGAGFIGSHIVDKLIENNYDVIILDNLTTGNKANVNPKAEFVNADIRDKTLDEKINFKDVDVVFHQAAQINVRNSVENPMYDGDVNILGTINILEMMRKYDIDKIIFASSGGAVYGEPNYLPVDESHTINPLSPYGLSKYVGEEYIKLYNRLYGLEYAILRYANVYGERQDPKGEAGVISIFIDRMLKNESPVIFGDGNQTRDFVYVGDVAKANLMALNWKNEIVNIGTEKETSVNELFNIIKNEIGFKGNAIYGRAREGEVYRIYLDIKKAKSLGWRPEVDLKEGIKRVVDWMKNINR</sequence>
<dbReference type="STRING" id="573064.Mefer_0469"/>
<dbReference type="OrthoDB" id="4907at2157"/>
<dbReference type="AlphaFoldDB" id="C7P6W2"/>
<reference evidence="3" key="1">
    <citation type="submission" date="2009-08" db="EMBL/GenBank/DDBJ databases">
        <title>Complete sequence of chromosome of Methanocaldococcus fervens AG86.</title>
        <authorList>
            <consortium name="US DOE Joint Genome Institute"/>
            <person name="Lucas S."/>
            <person name="Copeland A."/>
            <person name="Lapidus A."/>
            <person name="Glavina del Rio T."/>
            <person name="Tice H."/>
            <person name="Bruce D."/>
            <person name="Goodwin L."/>
            <person name="Pitluck S."/>
            <person name="Chertkov O."/>
            <person name="Detter J.C."/>
            <person name="Han C."/>
            <person name="Tapia R."/>
            <person name="Larimer F."/>
            <person name="Land M."/>
            <person name="Hauser L."/>
            <person name="Kyrpides N."/>
            <person name="Ovchinnikova G."/>
            <person name="Lupa-Sieprawska M."/>
            <person name="Whitman W.B."/>
        </authorList>
    </citation>
    <scope>NUCLEOTIDE SEQUENCE [LARGE SCALE GENOMIC DNA]</scope>
    <source>
        <strain evidence="3">AG86</strain>
    </source>
</reference>
<dbReference type="Pfam" id="PF01370">
    <property type="entry name" value="Epimerase"/>
    <property type="match status" value="1"/>
</dbReference>
<dbReference type="SUPFAM" id="SSF51735">
    <property type="entry name" value="NAD(P)-binding Rossmann-fold domains"/>
    <property type="match status" value="1"/>
</dbReference>
<dbReference type="Gene3D" id="3.40.50.720">
    <property type="entry name" value="NAD(P)-binding Rossmann-like Domain"/>
    <property type="match status" value="1"/>
</dbReference>
<evidence type="ECO:0000259" key="2">
    <source>
        <dbReference type="Pfam" id="PF01370"/>
    </source>
</evidence>
<keyword evidence="4" id="KW-1185">Reference proteome</keyword>
<dbReference type="InterPro" id="IPR001509">
    <property type="entry name" value="Epimerase_deHydtase"/>
</dbReference>
<gene>
    <name evidence="3" type="ordered locus">Mefer_0469</name>
</gene>
<dbReference type="CDD" id="cd05256">
    <property type="entry name" value="UDP_AE_SDR_e"/>
    <property type="match status" value="1"/>
</dbReference>
<name>C7P6W2_METFA</name>
<comment type="similarity">
    <text evidence="1">Belongs to the NAD(P)-dependent epimerase/dehydratase family.</text>
</comment>
<protein>
    <submittedName>
        <fullName evidence="3">NAD-dependent epimerase/dehydratase</fullName>
    </submittedName>
</protein>
<organism evidence="3 4">
    <name type="scientific">Methanocaldococcus fervens (strain DSM 4213 / JCM 15782 / AG86)</name>
    <name type="common">Methanococcus fervens</name>
    <dbReference type="NCBI Taxonomy" id="573064"/>
    <lineage>
        <taxon>Archaea</taxon>
        <taxon>Methanobacteriati</taxon>
        <taxon>Methanobacteriota</taxon>
        <taxon>Methanomada group</taxon>
        <taxon>Methanococci</taxon>
        <taxon>Methanococcales</taxon>
        <taxon>Methanocaldococcaceae</taxon>
        <taxon>Methanocaldococcus</taxon>
    </lineage>
</organism>
<dbReference type="Proteomes" id="UP000001495">
    <property type="component" value="Chromosome"/>
</dbReference>
<dbReference type="InterPro" id="IPR036291">
    <property type="entry name" value="NAD(P)-bd_dom_sf"/>
</dbReference>
<evidence type="ECO:0000313" key="4">
    <source>
        <dbReference type="Proteomes" id="UP000001495"/>
    </source>
</evidence>
<evidence type="ECO:0000256" key="1">
    <source>
        <dbReference type="ARBA" id="ARBA00007637"/>
    </source>
</evidence>
<dbReference type="KEGG" id="mfe:Mefer_0469"/>
<dbReference type="Gene3D" id="3.90.25.10">
    <property type="entry name" value="UDP-galactose 4-epimerase, domain 1"/>
    <property type="match status" value="1"/>
</dbReference>
<dbReference type="PANTHER" id="PTHR43000">
    <property type="entry name" value="DTDP-D-GLUCOSE 4,6-DEHYDRATASE-RELATED"/>
    <property type="match status" value="1"/>
</dbReference>
<dbReference type="RefSeq" id="WP_015791032.1">
    <property type="nucleotide sequence ID" value="NC_013156.1"/>
</dbReference>